<dbReference type="Pfam" id="PF07841">
    <property type="entry name" value="DM4_12"/>
    <property type="match status" value="1"/>
</dbReference>
<name>A0A5E4MS05_9HEMI</name>
<gene>
    <name evidence="1" type="ORF">CINCED_3A016152</name>
</gene>
<keyword evidence="2" id="KW-1185">Reference proteome</keyword>
<dbReference type="OrthoDB" id="6340939at2759"/>
<proteinExistence type="predicted"/>
<organism evidence="1 2">
    <name type="scientific">Cinara cedri</name>
    <dbReference type="NCBI Taxonomy" id="506608"/>
    <lineage>
        <taxon>Eukaryota</taxon>
        <taxon>Metazoa</taxon>
        <taxon>Ecdysozoa</taxon>
        <taxon>Arthropoda</taxon>
        <taxon>Hexapoda</taxon>
        <taxon>Insecta</taxon>
        <taxon>Pterygota</taxon>
        <taxon>Neoptera</taxon>
        <taxon>Paraneoptera</taxon>
        <taxon>Hemiptera</taxon>
        <taxon>Sternorrhyncha</taxon>
        <taxon>Aphidomorpha</taxon>
        <taxon>Aphidoidea</taxon>
        <taxon>Aphididae</taxon>
        <taxon>Lachninae</taxon>
        <taxon>Cinara</taxon>
    </lineage>
</organism>
<dbReference type="EMBL" id="CABPRJ010000964">
    <property type="protein sequence ID" value="VVC33175.1"/>
    <property type="molecule type" value="Genomic_DNA"/>
</dbReference>
<evidence type="ECO:0000313" key="1">
    <source>
        <dbReference type="EMBL" id="VVC33175.1"/>
    </source>
</evidence>
<reference evidence="1 2" key="1">
    <citation type="submission" date="2019-08" db="EMBL/GenBank/DDBJ databases">
        <authorList>
            <person name="Alioto T."/>
            <person name="Alioto T."/>
            <person name="Gomez Garrido J."/>
        </authorList>
    </citation>
    <scope>NUCLEOTIDE SEQUENCE [LARGE SCALE GENOMIC DNA]</scope>
</reference>
<sequence>MRFALIGFLVLVMGVVVKAHMHFIRLALIAAMGLMGMWMMHKLAQDWHKISTANRPAMMAGKLLGLWKRSIPETHVDAFVEESLHDFYKFDEILRQDRSMCARKMICQIAATPKSQLNQVEINLLKILSPSEHFGDNAAKEIFRKAMDLGRTKKDVKACHTEYKKCRFNTRQMFKLFTSFV</sequence>
<dbReference type="AlphaFoldDB" id="A0A5E4MS05"/>
<protein>
    <submittedName>
        <fullName evidence="1">Uncharacterized protein</fullName>
    </submittedName>
</protein>
<dbReference type="Proteomes" id="UP000325440">
    <property type="component" value="Unassembled WGS sequence"/>
</dbReference>
<dbReference type="InterPro" id="IPR006631">
    <property type="entry name" value="DM4_12"/>
</dbReference>
<accession>A0A5E4MS05</accession>
<evidence type="ECO:0000313" key="2">
    <source>
        <dbReference type="Proteomes" id="UP000325440"/>
    </source>
</evidence>